<evidence type="ECO:0000313" key="2">
    <source>
        <dbReference type="Proteomes" id="UP000700908"/>
    </source>
</evidence>
<organism evidence="1 2">
    <name type="scientific">Collinsella ureilytica</name>
    <dbReference type="NCBI Taxonomy" id="2869515"/>
    <lineage>
        <taxon>Bacteria</taxon>
        <taxon>Bacillati</taxon>
        <taxon>Actinomycetota</taxon>
        <taxon>Coriobacteriia</taxon>
        <taxon>Coriobacteriales</taxon>
        <taxon>Coriobacteriaceae</taxon>
        <taxon>Collinsella</taxon>
    </lineage>
</organism>
<protein>
    <recommendedName>
        <fullName evidence="3">FCS-type domain-containing protein</fullName>
    </recommendedName>
</protein>
<comment type="caution">
    <text evidence="1">The sequence shown here is derived from an EMBL/GenBank/DDBJ whole genome shotgun (WGS) entry which is preliminary data.</text>
</comment>
<evidence type="ECO:0008006" key="3">
    <source>
        <dbReference type="Google" id="ProtNLM"/>
    </source>
</evidence>
<gene>
    <name evidence="1" type="ORF">K6V98_00210</name>
</gene>
<sequence length="105" mass="11576">MQKRCKWCAAVFQSKTVRAQFCSDRCRKAHNRALRDGTRLKVPATPPAGVDKTVSELEIAYMVSSIHGIAGFFDAAAVAGPENRSDLCRFFSGRLRNMLDEVGLA</sequence>
<dbReference type="Proteomes" id="UP000700908">
    <property type="component" value="Unassembled WGS sequence"/>
</dbReference>
<accession>A0ABS7MID4</accession>
<evidence type="ECO:0000313" key="1">
    <source>
        <dbReference type="EMBL" id="MBY4796793.1"/>
    </source>
</evidence>
<keyword evidence="2" id="KW-1185">Reference proteome</keyword>
<reference evidence="1 2" key="1">
    <citation type="submission" date="2021-08" db="EMBL/GenBank/DDBJ databases">
        <title>Collinsella faecalis sp. nov. isolated from swine faeces.</title>
        <authorList>
            <person name="Oh B.S."/>
            <person name="Lee J.H."/>
        </authorList>
    </citation>
    <scope>NUCLEOTIDE SEQUENCE [LARGE SCALE GENOMIC DNA]</scope>
    <source>
        <strain evidence="1 2">AGMB00827</strain>
    </source>
</reference>
<proteinExistence type="predicted"/>
<name>A0ABS7MID4_9ACTN</name>
<dbReference type="EMBL" id="JAIMFO010000004">
    <property type="protein sequence ID" value="MBY4796793.1"/>
    <property type="molecule type" value="Genomic_DNA"/>
</dbReference>
<dbReference type="RefSeq" id="WP_222198523.1">
    <property type="nucleotide sequence ID" value="NZ_JAIMFO010000004.1"/>
</dbReference>